<dbReference type="HOGENOM" id="CLU_2663995_0_0_4"/>
<accession>K0DKC2</accession>
<dbReference type="Proteomes" id="UP000010105">
    <property type="component" value="Chromosome 1"/>
</dbReference>
<sequence length="75" mass="7840">MGCASTMGCRESGAVCKTVPLWPSLIPLCVSRITGLRVLLEAANTFDPAQAVANETTMSAAADLNEWIEDMGGPV</sequence>
<dbReference type="eggNOG" id="ENOG5030WX1">
    <property type="taxonomic scope" value="Bacteria"/>
</dbReference>
<gene>
    <name evidence="1" type="ORF">BUPH_01659</name>
</gene>
<proteinExistence type="predicted"/>
<reference evidence="1 2" key="1">
    <citation type="journal article" date="2012" name="J. Bacteriol.">
        <title>Complete Genome Sequence of Burkholderia phenoliruptrix BR3459a (CLA1), a Heat-Tolerant, Nitrogen-Fixing Symbiont of Mimosa flocculosa.</title>
        <authorList>
            <person name="de Oliveira Cunha C."/>
            <person name="Goda Zuleta L.F."/>
            <person name="Paula de Almeida L.G."/>
            <person name="Prioli Ciapina L."/>
            <person name="Lustrino Borges W."/>
            <person name="Pitard R.M."/>
            <person name="Baldani J.I."/>
            <person name="Straliotto R."/>
            <person name="de Faria S.M."/>
            <person name="Hungria M."/>
            <person name="Sousa Cavada B."/>
            <person name="Mercante F.M."/>
            <person name="Ribeiro de Vasconcelos A.T."/>
        </authorList>
    </citation>
    <scope>NUCLEOTIDE SEQUENCE [LARGE SCALE GENOMIC DNA]</scope>
    <source>
        <strain evidence="1 2">BR3459a</strain>
    </source>
</reference>
<name>K0DKC2_9BURK</name>
<evidence type="ECO:0000313" key="2">
    <source>
        <dbReference type="Proteomes" id="UP000010105"/>
    </source>
</evidence>
<dbReference type="KEGG" id="bpx:BUPH_01659"/>
<protein>
    <submittedName>
        <fullName evidence="1">Uncharacterized protein</fullName>
    </submittedName>
</protein>
<organism evidence="1 2">
    <name type="scientific">Paraburkholderia phenoliruptrix BR3459a</name>
    <dbReference type="NCBI Taxonomy" id="1229205"/>
    <lineage>
        <taxon>Bacteria</taxon>
        <taxon>Pseudomonadati</taxon>
        <taxon>Pseudomonadota</taxon>
        <taxon>Betaproteobacteria</taxon>
        <taxon>Burkholderiales</taxon>
        <taxon>Burkholderiaceae</taxon>
        <taxon>Paraburkholderia</taxon>
    </lineage>
</organism>
<evidence type="ECO:0000313" key="1">
    <source>
        <dbReference type="EMBL" id="AFT85235.1"/>
    </source>
</evidence>
<dbReference type="AlphaFoldDB" id="K0DKC2"/>
<dbReference type="EMBL" id="CP003863">
    <property type="protein sequence ID" value="AFT85235.1"/>
    <property type="molecule type" value="Genomic_DNA"/>
</dbReference>